<evidence type="ECO:0000256" key="1">
    <source>
        <dbReference type="SAM" id="MobiDB-lite"/>
    </source>
</evidence>
<keyword evidence="2" id="KW-1133">Transmembrane helix</keyword>
<feature type="region of interest" description="Disordered" evidence="1">
    <location>
        <begin position="102"/>
        <end position="182"/>
    </location>
</feature>
<dbReference type="SUPFAM" id="SSF81301">
    <property type="entry name" value="Nucleotidyltransferase"/>
    <property type="match status" value="1"/>
</dbReference>
<evidence type="ECO:0000313" key="3">
    <source>
        <dbReference type="EMBL" id="GBF95792.1"/>
    </source>
</evidence>
<sequence length="865" mass="88169">MQANHDGRNLQHALPVARRGPRAAVRAAARAAAAALCAALVWGASGLLTVFVAAVEFLSWLAWLWEMWRAPRPAPAAPRPADGGAGGGGLVSRLRFWRRRRGAQAAAGDVPPSPPPGDAASAPRRLRPDAPPPAPPAPLAGPTEAGPAATAAARDAPPSAQQAGGAAPAAPSAAAAPDAAAPDAAATQLEPLAEWLAARLGVPAAALTCPWDAETFDLVNAELRGAKLRGYDTADKIRNRSDDCKIGTFAAFVDPRPASAITFCPNGGGGEVSVAQYWAGQHCSIGLGPGRGASMPCVAFYKPKNGAARNVRAQAEAGSYSFYPFSAILIKTKSGEPARRRPPIKWLGSDGATLELPPFVADARSALRQRGTAGGQQEAASGAGAAAAGSSGGGTHTASSSGAAEAANSVSAAEAAGNCSDADALGGGSSIGNGGSSSYCNGGSCFSGHMHDGFEALVKRLEPEEGTREMVRGVTDEVNRLLLGDQRSGGGSCHYTFDAVIRGGSTAKNTHLPGRRAGPERACAHDVDLIVLVAHSEGAGELALRHAMACATRKLTEAGWVEGKARPLKHVSFELPPAALATRSWAPAGAAALPPLQMDLTPVPAVPSARATTWKGRHGALLPPLLAGRDARGCYPPRDGAGAARTLQVTGSEVELVKAQRPQLRAAMRALKAWRSFGGHGVSLGPRGADDAGDFTGAACEVIVMAAAGRGRLVDPLLPEGRAGPFEHVGRPLDAFAAALRLMGDRLRPGNAEPIYAPVWYGGEGPVAWEPAERPFTPIILNPADPSANYTANMKMTGELFNALADAAGELLAALEGERCESAEDWRELLGRCSLGGVVARFGGGGCGRRGDGAGDGGGGGSGDV</sequence>
<feature type="compositionally biased region" description="Pro residues" evidence="1">
    <location>
        <begin position="129"/>
        <end position="139"/>
    </location>
</feature>
<dbReference type="EMBL" id="BDRX01000070">
    <property type="protein sequence ID" value="GBF95792.1"/>
    <property type="molecule type" value="Genomic_DNA"/>
</dbReference>
<evidence type="ECO:0000313" key="5">
    <source>
        <dbReference type="Proteomes" id="UP000247498"/>
    </source>
</evidence>
<feature type="compositionally biased region" description="Low complexity" evidence="1">
    <location>
        <begin position="140"/>
        <end position="182"/>
    </location>
</feature>
<keyword evidence="5" id="KW-1185">Reference proteome</keyword>
<protein>
    <submittedName>
        <fullName evidence="4">Uncharacterized protein</fullName>
    </submittedName>
</protein>
<evidence type="ECO:0000313" key="4">
    <source>
        <dbReference type="EMBL" id="GBF98540.1"/>
    </source>
</evidence>
<feature type="region of interest" description="Disordered" evidence="1">
    <location>
        <begin position="368"/>
        <end position="401"/>
    </location>
</feature>
<dbReference type="Proteomes" id="UP000247498">
    <property type="component" value="Unassembled WGS sequence"/>
</dbReference>
<feature type="compositionally biased region" description="Low complexity" evidence="1">
    <location>
        <begin position="375"/>
        <end position="389"/>
    </location>
</feature>
<dbReference type="EMBL" id="BDRX01000128">
    <property type="protein sequence ID" value="GBF98540.1"/>
    <property type="molecule type" value="Genomic_DNA"/>
</dbReference>
<organism evidence="4 5">
    <name type="scientific">Raphidocelis subcapitata</name>
    <dbReference type="NCBI Taxonomy" id="307507"/>
    <lineage>
        <taxon>Eukaryota</taxon>
        <taxon>Viridiplantae</taxon>
        <taxon>Chlorophyta</taxon>
        <taxon>core chlorophytes</taxon>
        <taxon>Chlorophyceae</taxon>
        <taxon>CS clade</taxon>
        <taxon>Sphaeropleales</taxon>
        <taxon>Selenastraceae</taxon>
        <taxon>Raphidocelis</taxon>
    </lineage>
</organism>
<dbReference type="InParanoid" id="A0A2V0PKY3"/>
<keyword evidence="2" id="KW-0472">Membrane</keyword>
<dbReference type="InterPro" id="IPR043519">
    <property type="entry name" value="NT_sf"/>
</dbReference>
<comment type="caution">
    <text evidence="4">The sequence shown here is derived from an EMBL/GenBank/DDBJ whole genome shotgun (WGS) entry which is preliminary data.</text>
</comment>
<name>A0A2V0PKY3_9CHLO</name>
<reference evidence="4 5" key="1">
    <citation type="journal article" date="2018" name="Sci. Rep.">
        <title>Raphidocelis subcapitata (=Pseudokirchneriella subcapitata) provides an insight into genome evolution and environmental adaptations in the Sphaeropleales.</title>
        <authorList>
            <person name="Suzuki S."/>
            <person name="Yamaguchi H."/>
            <person name="Nakajima N."/>
            <person name="Kawachi M."/>
        </authorList>
    </citation>
    <scope>NUCLEOTIDE SEQUENCE [LARGE SCALE GENOMIC DNA]</scope>
    <source>
        <strain evidence="4 5">NIES-35</strain>
    </source>
</reference>
<keyword evidence="2" id="KW-0812">Transmembrane</keyword>
<gene>
    <name evidence="3" type="ORF">Rsub_08228</name>
    <name evidence="4" type="ORF">Rsub_11870</name>
</gene>
<evidence type="ECO:0000256" key="2">
    <source>
        <dbReference type="SAM" id="Phobius"/>
    </source>
</evidence>
<accession>A0A2V0PKY3</accession>
<dbReference type="AlphaFoldDB" id="A0A2V0PKY3"/>
<proteinExistence type="predicted"/>
<feature type="transmembrane region" description="Helical" evidence="2">
    <location>
        <begin position="32"/>
        <end position="65"/>
    </location>
</feature>